<keyword evidence="1" id="KW-0472">Membrane</keyword>
<sequence length="78" mass="8831">MDDFLPAAVSPEFFLFSFLITEVIHQFPALLFSFLLFSRGEYASVSIACPIASGYVKQMLRFTNQRGDVAFRCVTARK</sequence>
<evidence type="ECO:0000313" key="3">
    <source>
        <dbReference type="Proteomes" id="UP000069162"/>
    </source>
</evidence>
<name>A0A806X785_9ENTR</name>
<gene>
    <name evidence="2" type="ORF">AO703_03660</name>
</gene>
<dbReference type="Proteomes" id="UP000069162">
    <property type="component" value="Chromosome"/>
</dbReference>
<proteinExistence type="predicted"/>
<keyword evidence="1" id="KW-0812">Transmembrane</keyword>
<reference evidence="3" key="1">
    <citation type="submission" date="2015-10" db="EMBL/GenBank/DDBJ databases">
        <title>Complete Genome Sequencing of Klebsiella sp. strain G5.</title>
        <authorList>
            <person name="Chan K.-G."/>
            <person name="Chen J.-W."/>
        </authorList>
    </citation>
    <scope>NUCLEOTIDE SEQUENCE [LARGE SCALE GENOMIC DNA]</scope>
    <source>
        <strain evidence="3">G5</strain>
    </source>
</reference>
<evidence type="ECO:0000313" key="2">
    <source>
        <dbReference type="EMBL" id="ALR75433.1"/>
    </source>
</evidence>
<dbReference type="AlphaFoldDB" id="A0A806X785"/>
<organism evidence="2 3">
    <name type="scientific">[Enterobacter] lignolyticus</name>
    <dbReference type="NCBI Taxonomy" id="1334193"/>
    <lineage>
        <taxon>Bacteria</taxon>
        <taxon>Pseudomonadati</taxon>
        <taxon>Pseudomonadota</taxon>
        <taxon>Gammaproteobacteria</taxon>
        <taxon>Enterobacterales</taxon>
        <taxon>Enterobacteriaceae</taxon>
        <taxon>Pluralibacter</taxon>
    </lineage>
</organism>
<keyword evidence="1" id="KW-1133">Transmembrane helix</keyword>
<dbReference type="RefSeq" id="WP_062740354.1">
    <property type="nucleotide sequence ID" value="NZ_CP012871.1"/>
</dbReference>
<accession>A0A806X785</accession>
<dbReference type="KEGG" id="kle:AO703_03660"/>
<evidence type="ECO:0000256" key="1">
    <source>
        <dbReference type="SAM" id="Phobius"/>
    </source>
</evidence>
<feature type="transmembrane region" description="Helical" evidence="1">
    <location>
        <begin position="13"/>
        <end position="37"/>
    </location>
</feature>
<dbReference type="EMBL" id="CP012871">
    <property type="protein sequence ID" value="ALR75433.1"/>
    <property type="molecule type" value="Genomic_DNA"/>
</dbReference>
<protein>
    <submittedName>
        <fullName evidence="2">Uncharacterized protein</fullName>
    </submittedName>
</protein>